<name>A0A3B1EA42_9ZZZZ</name>
<dbReference type="AlphaFoldDB" id="A0A3B1EA42"/>
<keyword evidence="2" id="KW-0269">Exonuclease</keyword>
<dbReference type="PANTHER" id="PTHR30231">
    <property type="entry name" value="DNA POLYMERASE III SUBUNIT EPSILON"/>
    <property type="match status" value="1"/>
</dbReference>
<dbReference type="InterPro" id="IPR006054">
    <property type="entry name" value="DnaQ"/>
</dbReference>
<dbReference type="GO" id="GO:0005829">
    <property type="term" value="C:cytosol"/>
    <property type="evidence" value="ECO:0007669"/>
    <property type="project" value="TreeGrafter"/>
</dbReference>
<dbReference type="GO" id="GO:0008408">
    <property type="term" value="F:3'-5' exonuclease activity"/>
    <property type="evidence" value="ECO:0007669"/>
    <property type="project" value="TreeGrafter"/>
</dbReference>
<dbReference type="GO" id="GO:0003677">
    <property type="term" value="F:DNA binding"/>
    <property type="evidence" value="ECO:0007669"/>
    <property type="project" value="InterPro"/>
</dbReference>
<gene>
    <name evidence="2" type="ORF">MNB_ARC-1_1075</name>
</gene>
<dbReference type="InterPro" id="IPR012337">
    <property type="entry name" value="RNaseH-like_sf"/>
</dbReference>
<keyword evidence="2" id="KW-0378">Hydrolase</keyword>
<evidence type="ECO:0000259" key="1">
    <source>
        <dbReference type="SMART" id="SM00479"/>
    </source>
</evidence>
<feature type="domain" description="Exonuclease" evidence="1">
    <location>
        <begin position="69"/>
        <end position="233"/>
    </location>
</feature>
<protein>
    <submittedName>
        <fullName evidence="2">DEDDh 3'-5' exonuclease domain of the epsilon subunit of DNA polymerase III</fullName>
    </submittedName>
</protein>
<proteinExistence type="predicted"/>
<dbReference type="FunFam" id="3.30.420.10:FF:000045">
    <property type="entry name" value="3'-5' exonuclease DinG"/>
    <property type="match status" value="1"/>
</dbReference>
<dbReference type="InterPro" id="IPR013520">
    <property type="entry name" value="Ribonucl_H"/>
</dbReference>
<dbReference type="SUPFAM" id="SSF53098">
    <property type="entry name" value="Ribonuclease H-like"/>
    <property type="match status" value="1"/>
</dbReference>
<keyword evidence="2" id="KW-0540">Nuclease</keyword>
<organism evidence="2">
    <name type="scientific">hydrothermal vent metagenome</name>
    <dbReference type="NCBI Taxonomy" id="652676"/>
    <lineage>
        <taxon>unclassified sequences</taxon>
        <taxon>metagenomes</taxon>
        <taxon>ecological metagenomes</taxon>
    </lineage>
</organism>
<dbReference type="Pfam" id="PF00929">
    <property type="entry name" value="RNase_T"/>
    <property type="match status" value="1"/>
</dbReference>
<dbReference type="GO" id="GO:0003887">
    <property type="term" value="F:DNA-directed DNA polymerase activity"/>
    <property type="evidence" value="ECO:0007669"/>
    <property type="project" value="InterPro"/>
</dbReference>
<dbReference type="InterPro" id="IPR036397">
    <property type="entry name" value="RNaseH_sf"/>
</dbReference>
<dbReference type="PANTHER" id="PTHR30231:SF41">
    <property type="entry name" value="DNA POLYMERASE III SUBUNIT EPSILON"/>
    <property type="match status" value="1"/>
</dbReference>
<dbReference type="NCBIfam" id="NF006316">
    <property type="entry name" value="PRK08517.1"/>
    <property type="match status" value="1"/>
</dbReference>
<evidence type="ECO:0000313" key="2">
    <source>
        <dbReference type="EMBL" id="VAY86852.1"/>
    </source>
</evidence>
<reference evidence="2" key="1">
    <citation type="submission" date="2018-10" db="EMBL/GenBank/DDBJ databases">
        <authorList>
            <person name="Aoki K."/>
        </authorList>
    </citation>
    <scope>NUCLEOTIDE SEQUENCE</scope>
</reference>
<dbReference type="GO" id="GO:0045004">
    <property type="term" value="P:DNA replication proofreading"/>
    <property type="evidence" value="ECO:0007669"/>
    <property type="project" value="TreeGrafter"/>
</dbReference>
<dbReference type="EMBL" id="UOYO01000017">
    <property type="protein sequence ID" value="VAY86852.1"/>
    <property type="molecule type" value="Genomic_DNA"/>
</dbReference>
<dbReference type="NCBIfam" id="TIGR00573">
    <property type="entry name" value="dnaq"/>
    <property type="match status" value="1"/>
</dbReference>
<dbReference type="CDD" id="cd06127">
    <property type="entry name" value="DEDDh"/>
    <property type="match status" value="1"/>
</dbReference>
<accession>A0A3B1EA42</accession>
<dbReference type="SMART" id="SM00479">
    <property type="entry name" value="EXOIII"/>
    <property type="match status" value="1"/>
</dbReference>
<sequence length="255" mass="29224">MKYLDKLTTRLIKSPLKIKTFRSIIGNFDTFFNDIDLEIELLISNGYPIEFKNDIVYLKTATTPIEKQTFCIVDIETTSSKASVGQIIEIGAIKYRDGEIIDTYKSFVNTYAISQYIEQLTGITIDMVQDAPLLREVIEEFKIFLGDDVFVAHAISFDYKFISDTMEQFDLGKLCNRKLCTIDLAKRTIANDKYGLKYLKELLNIEIGNHHRAYDDAYSTSIILQNCFNSIPNIKTAEELIAYSKSDNLKVIKQI</sequence>
<dbReference type="Gene3D" id="3.30.420.10">
    <property type="entry name" value="Ribonuclease H-like superfamily/Ribonuclease H"/>
    <property type="match status" value="1"/>
</dbReference>